<evidence type="ECO:0000313" key="12">
    <source>
        <dbReference type="EMBL" id="RGV36898.1"/>
    </source>
</evidence>
<dbReference type="InterPro" id="IPR004358">
    <property type="entry name" value="Sig_transdc_His_kin-like_C"/>
</dbReference>
<dbReference type="Gene3D" id="3.40.50.2300">
    <property type="match status" value="1"/>
</dbReference>
<dbReference type="PROSITE" id="PS50109">
    <property type="entry name" value="HIS_KIN"/>
    <property type="match status" value="1"/>
</dbReference>
<evidence type="ECO:0000259" key="11">
    <source>
        <dbReference type="PROSITE" id="PS50113"/>
    </source>
</evidence>
<feature type="domain" description="Histidine kinase" evidence="9">
    <location>
        <begin position="221"/>
        <end position="431"/>
    </location>
</feature>
<sequence>MGVYESLTREELVRKLLVQENLCHELQGKVGKLQEEIFQQAKNGEGFEENEGDLCEKVVVKRTEKFLADNVVRLSLMLEAGNVFPWFADIVSGKIEIGDELFKAYGVDRKEFHDDFFRMTTFVASIYPDDRGIFEAIYNRLLAGESCKIDLELRLDLLNTGEYKWVDLKGVAQEFDERGKVTKVLGFIADIQKRRDDEQALIEAKHRAEESDRLKSAFLANVSHEIRTPLNAIVGFSEVIAHTENECEREEYLDIVKANSNLLLHLINDILDLSRIESGKMEFIDENIQMDELCEELRQMHQMRIKNDVKIIFERPAASLTIVSDSHRLRQLYSNLISNAIKYTEKGAITFGYKLKGDMMEGYVRDTGSGIPAEKLNNVFGRFEKLDLLKQGFGLGLSICKSILDKMGGEIWVESELGVGSCFYFLIPCNGTFPVAGEQNKPLILVAEDMDCNYELVKAILEERYSVLRANDGIDVVTKYESSKPDLILMDVRMPGLDGLSAAGIIRELNPTVPIIATTAFAFETDREMALAAGCNGYMSKPLEAEKLKTMVERYLENKL</sequence>
<dbReference type="EC" id="2.7.13.3" evidence="2"/>
<dbReference type="SMART" id="SM00448">
    <property type="entry name" value="REC"/>
    <property type="match status" value="1"/>
</dbReference>
<evidence type="ECO:0000256" key="4">
    <source>
        <dbReference type="ARBA" id="ARBA00022679"/>
    </source>
</evidence>
<dbReference type="InterPro" id="IPR003661">
    <property type="entry name" value="HisK_dim/P_dom"/>
</dbReference>
<dbReference type="CDD" id="cd00082">
    <property type="entry name" value="HisKA"/>
    <property type="match status" value="1"/>
</dbReference>
<dbReference type="InterPro" id="IPR001789">
    <property type="entry name" value="Sig_transdc_resp-reg_receiver"/>
</dbReference>
<proteinExistence type="predicted"/>
<dbReference type="SUPFAM" id="SSF52172">
    <property type="entry name" value="CheY-like"/>
    <property type="match status" value="1"/>
</dbReference>
<dbReference type="SUPFAM" id="SSF47384">
    <property type="entry name" value="Homodimeric domain of signal transducing histidine kinase"/>
    <property type="match status" value="1"/>
</dbReference>
<feature type="domain" description="Response regulatory" evidence="10">
    <location>
        <begin position="443"/>
        <end position="556"/>
    </location>
</feature>
<keyword evidence="5" id="KW-0418">Kinase</keyword>
<keyword evidence="3 8" id="KW-0597">Phosphoprotein</keyword>
<dbReference type="Gene3D" id="1.10.287.130">
    <property type="match status" value="1"/>
</dbReference>
<dbReference type="GO" id="GO:0000155">
    <property type="term" value="F:phosphorelay sensor kinase activity"/>
    <property type="evidence" value="ECO:0007669"/>
    <property type="project" value="InterPro"/>
</dbReference>
<evidence type="ECO:0000256" key="6">
    <source>
        <dbReference type="ARBA" id="ARBA00023012"/>
    </source>
</evidence>
<dbReference type="PANTHER" id="PTHR43047">
    <property type="entry name" value="TWO-COMPONENT HISTIDINE PROTEIN KINASE"/>
    <property type="match status" value="1"/>
</dbReference>
<dbReference type="AlphaFoldDB" id="A0A412X7K4"/>
<dbReference type="InterPro" id="IPR005467">
    <property type="entry name" value="His_kinase_dom"/>
</dbReference>
<comment type="caution">
    <text evidence="12">The sequence shown here is derived from an EMBL/GenBank/DDBJ whole genome shotgun (WGS) entry which is preliminary data.</text>
</comment>
<dbReference type="RefSeq" id="WP_118258405.1">
    <property type="nucleotide sequence ID" value="NZ_CALBWO010000031.1"/>
</dbReference>
<gene>
    <name evidence="12" type="ORF">DWW18_01570</name>
</gene>
<dbReference type="PROSITE" id="PS50110">
    <property type="entry name" value="RESPONSE_REGULATORY"/>
    <property type="match status" value="1"/>
</dbReference>
<keyword evidence="7" id="KW-0472">Membrane</keyword>
<evidence type="ECO:0000313" key="13">
    <source>
        <dbReference type="Proteomes" id="UP000283589"/>
    </source>
</evidence>
<dbReference type="FunFam" id="1.10.287.130:FF:000001">
    <property type="entry name" value="Two-component sensor histidine kinase"/>
    <property type="match status" value="1"/>
</dbReference>
<evidence type="ECO:0000256" key="3">
    <source>
        <dbReference type="ARBA" id="ARBA00022553"/>
    </source>
</evidence>
<dbReference type="Gene3D" id="3.30.565.10">
    <property type="entry name" value="Histidine kinase-like ATPase, C-terminal domain"/>
    <property type="match status" value="1"/>
</dbReference>
<dbReference type="PRINTS" id="PR00344">
    <property type="entry name" value="BCTRLSENSOR"/>
</dbReference>
<dbReference type="GO" id="GO:0005886">
    <property type="term" value="C:plasma membrane"/>
    <property type="evidence" value="ECO:0007669"/>
    <property type="project" value="TreeGrafter"/>
</dbReference>
<dbReference type="InterPro" id="IPR000700">
    <property type="entry name" value="PAS-assoc_C"/>
</dbReference>
<evidence type="ECO:0000256" key="1">
    <source>
        <dbReference type="ARBA" id="ARBA00000085"/>
    </source>
</evidence>
<dbReference type="Pfam" id="PF08447">
    <property type="entry name" value="PAS_3"/>
    <property type="match status" value="1"/>
</dbReference>
<dbReference type="Gene3D" id="3.30.450.20">
    <property type="entry name" value="PAS domain"/>
    <property type="match status" value="1"/>
</dbReference>
<name>A0A412X7K4_9BACT</name>
<dbReference type="SMART" id="SM00387">
    <property type="entry name" value="HATPase_c"/>
    <property type="match status" value="1"/>
</dbReference>
<comment type="catalytic activity">
    <reaction evidence="1">
        <text>ATP + protein L-histidine = ADP + protein N-phospho-L-histidine.</text>
        <dbReference type="EC" id="2.7.13.3"/>
    </reaction>
</comment>
<dbReference type="PROSITE" id="PS50113">
    <property type="entry name" value="PAC"/>
    <property type="match status" value="1"/>
</dbReference>
<protein>
    <recommendedName>
        <fullName evidence="2">histidine kinase</fullName>
        <ecNumber evidence="2">2.7.13.3</ecNumber>
    </recommendedName>
</protein>
<dbReference type="Pfam" id="PF00072">
    <property type="entry name" value="Response_reg"/>
    <property type="match status" value="1"/>
</dbReference>
<dbReference type="InterPro" id="IPR013655">
    <property type="entry name" value="PAS_fold_3"/>
</dbReference>
<keyword evidence="4" id="KW-0808">Transferase</keyword>
<dbReference type="InterPro" id="IPR003594">
    <property type="entry name" value="HATPase_dom"/>
</dbReference>
<accession>A0A412X7K4</accession>
<reference evidence="12 13" key="1">
    <citation type="submission" date="2018-08" db="EMBL/GenBank/DDBJ databases">
        <title>A genome reference for cultivated species of the human gut microbiota.</title>
        <authorList>
            <person name="Zou Y."/>
            <person name="Xue W."/>
            <person name="Luo G."/>
        </authorList>
    </citation>
    <scope>NUCLEOTIDE SEQUENCE [LARGE SCALE GENOMIC DNA]</scope>
    <source>
        <strain evidence="12 13">AF14-49</strain>
    </source>
</reference>
<dbReference type="InterPro" id="IPR035965">
    <property type="entry name" value="PAS-like_dom_sf"/>
</dbReference>
<dbReference type="SUPFAM" id="SSF55785">
    <property type="entry name" value="PYP-like sensor domain (PAS domain)"/>
    <property type="match status" value="1"/>
</dbReference>
<dbReference type="Pfam" id="PF02518">
    <property type="entry name" value="HATPase_c"/>
    <property type="match status" value="1"/>
</dbReference>
<dbReference type="InterPro" id="IPR036890">
    <property type="entry name" value="HATPase_C_sf"/>
</dbReference>
<dbReference type="InterPro" id="IPR036097">
    <property type="entry name" value="HisK_dim/P_sf"/>
</dbReference>
<feature type="domain" description="PAC" evidence="11">
    <location>
        <begin position="149"/>
        <end position="203"/>
    </location>
</feature>
<evidence type="ECO:0000256" key="5">
    <source>
        <dbReference type="ARBA" id="ARBA00022777"/>
    </source>
</evidence>
<evidence type="ECO:0000256" key="8">
    <source>
        <dbReference type="PROSITE-ProRule" id="PRU00169"/>
    </source>
</evidence>
<dbReference type="CDD" id="cd17546">
    <property type="entry name" value="REC_hyHK_CKI1_RcsC-like"/>
    <property type="match status" value="1"/>
</dbReference>
<keyword evidence="6" id="KW-0902">Two-component regulatory system</keyword>
<evidence type="ECO:0000259" key="9">
    <source>
        <dbReference type="PROSITE" id="PS50109"/>
    </source>
</evidence>
<dbReference type="SMART" id="SM00388">
    <property type="entry name" value="HisKA"/>
    <property type="match status" value="1"/>
</dbReference>
<organism evidence="12 13">
    <name type="scientific">Butyricimonas virosa</name>
    <dbReference type="NCBI Taxonomy" id="544645"/>
    <lineage>
        <taxon>Bacteria</taxon>
        <taxon>Pseudomonadati</taxon>
        <taxon>Bacteroidota</taxon>
        <taxon>Bacteroidia</taxon>
        <taxon>Bacteroidales</taxon>
        <taxon>Odoribacteraceae</taxon>
        <taxon>Butyricimonas</taxon>
    </lineage>
</organism>
<dbReference type="GO" id="GO:0009927">
    <property type="term" value="F:histidine phosphotransfer kinase activity"/>
    <property type="evidence" value="ECO:0007669"/>
    <property type="project" value="TreeGrafter"/>
</dbReference>
<dbReference type="FunFam" id="3.30.565.10:FF:000006">
    <property type="entry name" value="Sensor histidine kinase WalK"/>
    <property type="match status" value="1"/>
</dbReference>
<evidence type="ECO:0000256" key="7">
    <source>
        <dbReference type="ARBA" id="ARBA00023136"/>
    </source>
</evidence>
<dbReference type="STRING" id="1121130.GCA_000519105_00516"/>
<dbReference type="EMBL" id="QRZA01000001">
    <property type="protein sequence ID" value="RGV36898.1"/>
    <property type="molecule type" value="Genomic_DNA"/>
</dbReference>
<dbReference type="InterPro" id="IPR011006">
    <property type="entry name" value="CheY-like_superfamily"/>
</dbReference>
<feature type="modified residue" description="4-aspartylphosphate" evidence="8">
    <location>
        <position position="491"/>
    </location>
</feature>
<dbReference type="Pfam" id="PF00512">
    <property type="entry name" value="HisKA"/>
    <property type="match status" value="1"/>
</dbReference>
<dbReference type="PANTHER" id="PTHR43047:SF72">
    <property type="entry name" value="OSMOSENSING HISTIDINE PROTEIN KINASE SLN1"/>
    <property type="match status" value="1"/>
</dbReference>
<evidence type="ECO:0000259" key="10">
    <source>
        <dbReference type="PROSITE" id="PS50110"/>
    </source>
</evidence>
<evidence type="ECO:0000256" key="2">
    <source>
        <dbReference type="ARBA" id="ARBA00012438"/>
    </source>
</evidence>
<dbReference type="SUPFAM" id="SSF55874">
    <property type="entry name" value="ATPase domain of HSP90 chaperone/DNA topoisomerase II/histidine kinase"/>
    <property type="match status" value="1"/>
</dbReference>
<dbReference type="Proteomes" id="UP000283589">
    <property type="component" value="Unassembled WGS sequence"/>
</dbReference>